<comment type="caution">
    <text evidence="5">The sequence shown here is derived from an EMBL/GenBank/DDBJ whole genome shotgun (WGS) entry which is preliminary data.</text>
</comment>
<evidence type="ECO:0008006" key="7">
    <source>
        <dbReference type="Google" id="ProtNLM"/>
    </source>
</evidence>
<dbReference type="Pfam" id="PF05719">
    <property type="entry name" value="GPP34"/>
    <property type="match status" value="1"/>
</dbReference>
<evidence type="ECO:0000256" key="2">
    <source>
        <dbReference type="ARBA" id="ARBA00023034"/>
    </source>
</evidence>
<evidence type="ECO:0000313" key="5">
    <source>
        <dbReference type="EMBL" id="GIH41550.1"/>
    </source>
</evidence>
<dbReference type="InterPro" id="IPR008628">
    <property type="entry name" value="GPP34-like"/>
</dbReference>
<evidence type="ECO:0000313" key="6">
    <source>
        <dbReference type="Proteomes" id="UP000603904"/>
    </source>
</evidence>
<dbReference type="EMBL" id="BOOC01000022">
    <property type="protein sequence ID" value="GIH41550.1"/>
    <property type="molecule type" value="Genomic_DNA"/>
</dbReference>
<keyword evidence="3" id="KW-0446">Lipid-binding</keyword>
<accession>A0ABQ4G3B4</accession>
<gene>
    <name evidence="5" type="ORF">Mco01_45500</name>
</gene>
<comment type="subcellular location">
    <subcellularLocation>
        <location evidence="1">Golgi apparatus membrane</location>
        <topology evidence="1">Peripheral membrane protein</topology>
        <orientation evidence="1">Cytoplasmic side</orientation>
    </subcellularLocation>
</comment>
<protein>
    <recommendedName>
        <fullName evidence="7">GPP34 family phosphoprotein</fullName>
    </recommendedName>
</protein>
<evidence type="ECO:0000256" key="3">
    <source>
        <dbReference type="ARBA" id="ARBA00023121"/>
    </source>
</evidence>
<proteinExistence type="predicted"/>
<keyword evidence="4" id="KW-0472">Membrane</keyword>
<dbReference type="RefSeq" id="WP_204058861.1">
    <property type="nucleotide sequence ID" value="NZ_BAAAGP010000038.1"/>
</dbReference>
<sequence length="208" mass="23071">MDIPGSLAEQLCLLGYDPRRERVVTGLPFPYLLRAAALTDLLLRGRIADDGGRVRVLTEEAVGDPVLDDLLAALAASPPRTWRHWIGKDRRRTVEAVLDRLEEKRLVRRETRKQLLIFSTRLVRVRDTRVSRRLADRVHGALTGPVSRVDARDAALVALAAAGEVGTVLPSAKRREHRQRIAQLTERSGPASPALRSVVRQARAAYSG</sequence>
<dbReference type="Proteomes" id="UP000603904">
    <property type="component" value="Unassembled WGS sequence"/>
</dbReference>
<keyword evidence="2" id="KW-0333">Golgi apparatus</keyword>
<dbReference type="Gene3D" id="1.10.3630.10">
    <property type="entry name" value="yeast vps74-n-term truncation variant domain like"/>
    <property type="match status" value="1"/>
</dbReference>
<dbReference type="InterPro" id="IPR038261">
    <property type="entry name" value="GPP34-like_sf"/>
</dbReference>
<evidence type="ECO:0000256" key="1">
    <source>
        <dbReference type="ARBA" id="ARBA00004255"/>
    </source>
</evidence>
<name>A0ABQ4G3B4_9ACTN</name>
<keyword evidence="6" id="KW-1185">Reference proteome</keyword>
<evidence type="ECO:0000256" key="4">
    <source>
        <dbReference type="ARBA" id="ARBA00023136"/>
    </source>
</evidence>
<reference evidence="5 6" key="1">
    <citation type="submission" date="2021-01" db="EMBL/GenBank/DDBJ databases">
        <title>Whole genome shotgun sequence of Microbispora corallina NBRC 16416.</title>
        <authorList>
            <person name="Komaki H."/>
            <person name="Tamura T."/>
        </authorList>
    </citation>
    <scope>NUCLEOTIDE SEQUENCE [LARGE SCALE GENOMIC DNA]</scope>
    <source>
        <strain evidence="5 6">NBRC 16416</strain>
    </source>
</reference>
<organism evidence="5 6">
    <name type="scientific">Microbispora corallina</name>
    <dbReference type="NCBI Taxonomy" id="83302"/>
    <lineage>
        <taxon>Bacteria</taxon>
        <taxon>Bacillati</taxon>
        <taxon>Actinomycetota</taxon>
        <taxon>Actinomycetes</taxon>
        <taxon>Streptosporangiales</taxon>
        <taxon>Streptosporangiaceae</taxon>
        <taxon>Microbispora</taxon>
    </lineage>
</organism>